<evidence type="ECO:0000259" key="1">
    <source>
        <dbReference type="PROSITE" id="PS50994"/>
    </source>
</evidence>
<name>A0A813CJZ5_9DINO</name>
<dbReference type="InterPro" id="IPR001584">
    <property type="entry name" value="Integrase_cat-core"/>
</dbReference>
<dbReference type="InterPro" id="IPR036397">
    <property type="entry name" value="RNaseH_sf"/>
</dbReference>
<comment type="caution">
    <text evidence="2">The sequence shown here is derived from an EMBL/GenBank/DDBJ whole genome shotgun (WGS) entry which is preliminary data.</text>
</comment>
<dbReference type="Proteomes" id="UP000601435">
    <property type="component" value="Unassembled WGS sequence"/>
</dbReference>
<feature type="domain" description="Integrase catalytic" evidence="1">
    <location>
        <begin position="1"/>
        <end position="89"/>
    </location>
</feature>
<reference evidence="2" key="1">
    <citation type="submission" date="2021-02" db="EMBL/GenBank/DDBJ databases">
        <authorList>
            <person name="Dougan E. K."/>
            <person name="Rhodes N."/>
            <person name="Thang M."/>
            <person name="Chan C."/>
        </authorList>
    </citation>
    <scope>NUCLEOTIDE SEQUENCE</scope>
</reference>
<organism evidence="2 3">
    <name type="scientific">Symbiodinium necroappetens</name>
    <dbReference type="NCBI Taxonomy" id="1628268"/>
    <lineage>
        <taxon>Eukaryota</taxon>
        <taxon>Sar</taxon>
        <taxon>Alveolata</taxon>
        <taxon>Dinophyceae</taxon>
        <taxon>Suessiales</taxon>
        <taxon>Symbiodiniaceae</taxon>
        <taxon>Symbiodinium</taxon>
    </lineage>
</organism>
<dbReference type="EMBL" id="CAJNJA010102217">
    <property type="protein sequence ID" value="CAE7944666.1"/>
    <property type="molecule type" value="Genomic_DNA"/>
</dbReference>
<dbReference type="SUPFAM" id="SSF53098">
    <property type="entry name" value="Ribonuclease H-like"/>
    <property type="match status" value="1"/>
</dbReference>
<feature type="non-terminal residue" evidence="2">
    <location>
        <position position="89"/>
    </location>
</feature>
<gene>
    <name evidence="2" type="ORF">SNEC2469_LOCUS35392</name>
</gene>
<dbReference type="AlphaFoldDB" id="A0A813CJZ5"/>
<proteinExistence type="predicted"/>
<accession>A0A813CJZ5</accession>
<dbReference type="OrthoDB" id="449242at2759"/>
<sequence length="89" mass="10162">MFDEGREFTAATFQEGLERHGIIPLEVSRQVPFANGVVERRGGMFKEVYYRTKELVQPVSLEEVEDAAWNRAHEIRAAARKALVELDAK</sequence>
<dbReference type="GO" id="GO:0003676">
    <property type="term" value="F:nucleic acid binding"/>
    <property type="evidence" value="ECO:0007669"/>
    <property type="project" value="InterPro"/>
</dbReference>
<dbReference type="GO" id="GO:0015074">
    <property type="term" value="P:DNA integration"/>
    <property type="evidence" value="ECO:0007669"/>
    <property type="project" value="InterPro"/>
</dbReference>
<dbReference type="InterPro" id="IPR012337">
    <property type="entry name" value="RNaseH-like_sf"/>
</dbReference>
<evidence type="ECO:0000313" key="2">
    <source>
        <dbReference type="EMBL" id="CAE7944666.1"/>
    </source>
</evidence>
<dbReference type="PROSITE" id="PS50994">
    <property type="entry name" value="INTEGRASE"/>
    <property type="match status" value="1"/>
</dbReference>
<evidence type="ECO:0000313" key="3">
    <source>
        <dbReference type="Proteomes" id="UP000601435"/>
    </source>
</evidence>
<protein>
    <recommendedName>
        <fullName evidence="1">Integrase catalytic domain-containing protein</fullName>
    </recommendedName>
</protein>
<dbReference type="Gene3D" id="3.30.420.10">
    <property type="entry name" value="Ribonuclease H-like superfamily/Ribonuclease H"/>
    <property type="match status" value="1"/>
</dbReference>
<keyword evidence="3" id="KW-1185">Reference proteome</keyword>